<feature type="repeat" description="ANK" evidence="3">
    <location>
        <begin position="103"/>
        <end position="135"/>
    </location>
</feature>
<accession>A0A836C023</accession>
<feature type="repeat" description="ANK" evidence="3">
    <location>
        <begin position="70"/>
        <end position="102"/>
    </location>
</feature>
<keyword evidence="2 3" id="KW-0040">ANK repeat</keyword>
<evidence type="ECO:0000313" key="5">
    <source>
        <dbReference type="Proteomes" id="UP000612055"/>
    </source>
</evidence>
<feature type="repeat" description="ANK" evidence="3">
    <location>
        <begin position="136"/>
        <end position="160"/>
    </location>
</feature>
<gene>
    <name evidence="4" type="ORF">HYH03_007948</name>
</gene>
<evidence type="ECO:0000256" key="3">
    <source>
        <dbReference type="PROSITE-ProRule" id="PRU00023"/>
    </source>
</evidence>
<dbReference type="OrthoDB" id="548769at2759"/>
<dbReference type="Pfam" id="PF12796">
    <property type="entry name" value="Ank_2"/>
    <property type="match status" value="1"/>
</dbReference>
<comment type="caution">
    <text evidence="4">The sequence shown here is derived from an EMBL/GenBank/DDBJ whole genome shotgun (WGS) entry which is preliminary data.</text>
</comment>
<evidence type="ECO:0000256" key="1">
    <source>
        <dbReference type="ARBA" id="ARBA00022737"/>
    </source>
</evidence>
<dbReference type="Gene3D" id="1.25.40.20">
    <property type="entry name" value="Ankyrin repeat-containing domain"/>
    <property type="match status" value="2"/>
</dbReference>
<reference evidence="4" key="1">
    <citation type="journal article" date="2020" name="bioRxiv">
        <title>Comparative genomics of Chlamydomonas.</title>
        <authorList>
            <person name="Craig R.J."/>
            <person name="Hasan A.R."/>
            <person name="Ness R.W."/>
            <person name="Keightley P.D."/>
        </authorList>
    </citation>
    <scope>NUCLEOTIDE SEQUENCE</scope>
    <source>
        <strain evidence="4">CCAP 11/70</strain>
    </source>
</reference>
<dbReference type="PANTHER" id="PTHR24173">
    <property type="entry name" value="ANKYRIN REPEAT CONTAINING"/>
    <property type="match status" value="1"/>
</dbReference>
<evidence type="ECO:0000313" key="4">
    <source>
        <dbReference type="EMBL" id="KAG2494023.1"/>
    </source>
</evidence>
<organism evidence="4 5">
    <name type="scientific">Edaphochlamys debaryana</name>
    <dbReference type="NCBI Taxonomy" id="47281"/>
    <lineage>
        <taxon>Eukaryota</taxon>
        <taxon>Viridiplantae</taxon>
        <taxon>Chlorophyta</taxon>
        <taxon>core chlorophytes</taxon>
        <taxon>Chlorophyceae</taxon>
        <taxon>CS clade</taxon>
        <taxon>Chlamydomonadales</taxon>
        <taxon>Chlamydomonadales incertae sedis</taxon>
        <taxon>Edaphochlamys</taxon>
    </lineage>
</organism>
<evidence type="ECO:0000256" key="2">
    <source>
        <dbReference type="ARBA" id="ARBA00023043"/>
    </source>
</evidence>
<protein>
    <submittedName>
        <fullName evidence="4">Uncharacterized protein</fullName>
    </submittedName>
</protein>
<dbReference type="EMBL" id="JAEHOE010000034">
    <property type="protein sequence ID" value="KAG2494023.1"/>
    <property type="molecule type" value="Genomic_DNA"/>
</dbReference>
<sequence>MEKAAQHARDGDLAYFESLPEDDLVRLCKRKDEDDRSLLHSAAGSGNLELVQLLVTKGQSGSKVNDQDEEGWTPLQSAASCGYEAVVGLLLQLGADVDTANSGGRTALHYAASKGKAAVVRQLLSAGAQVDVRDTTGSTALHRAASAGKIDCVKALVEQGKASLSAQDKTGATPLFVAVQCDQASVAFYLAAKGRPASLEVANKEGQTPLSIAGDNASALRQAADGAMEVE</sequence>
<name>A0A836C023_9CHLO</name>
<dbReference type="InterPro" id="IPR002110">
    <property type="entry name" value="Ankyrin_rpt"/>
</dbReference>
<feature type="repeat" description="ANK" evidence="3">
    <location>
        <begin position="34"/>
        <end position="66"/>
    </location>
</feature>
<dbReference type="Pfam" id="PF13637">
    <property type="entry name" value="Ank_4"/>
    <property type="match status" value="1"/>
</dbReference>
<dbReference type="PANTHER" id="PTHR24173:SF74">
    <property type="entry name" value="ANKYRIN REPEAT DOMAIN-CONTAINING PROTEIN 16"/>
    <property type="match status" value="1"/>
</dbReference>
<dbReference type="PROSITE" id="PS50088">
    <property type="entry name" value="ANK_REPEAT"/>
    <property type="match status" value="4"/>
</dbReference>
<dbReference type="SMART" id="SM00248">
    <property type="entry name" value="ANK"/>
    <property type="match status" value="5"/>
</dbReference>
<dbReference type="PROSITE" id="PS50297">
    <property type="entry name" value="ANK_REP_REGION"/>
    <property type="match status" value="4"/>
</dbReference>
<proteinExistence type="predicted"/>
<dbReference type="InterPro" id="IPR036770">
    <property type="entry name" value="Ankyrin_rpt-contain_sf"/>
</dbReference>
<keyword evidence="1" id="KW-0677">Repeat</keyword>
<dbReference type="SUPFAM" id="SSF48403">
    <property type="entry name" value="Ankyrin repeat"/>
    <property type="match status" value="1"/>
</dbReference>
<dbReference type="AlphaFoldDB" id="A0A836C023"/>
<keyword evidence="5" id="KW-1185">Reference proteome</keyword>
<dbReference type="Proteomes" id="UP000612055">
    <property type="component" value="Unassembled WGS sequence"/>
</dbReference>